<dbReference type="InterPro" id="IPR004345">
    <property type="entry name" value="TB2_DP1_HVA22"/>
</dbReference>
<feature type="compositionally biased region" description="Basic residues" evidence="2">
    <location>
        <begin position="289"/>
        <end position="299"/>
    </location>
</feature>
<evidence type="ECO:0000256" key="2">
    <source>
        <dbReference type="SAM" id="MobiDB-lite"/>
    </source>
</evidence>
<organism evidence="3">
    <name type="scientific">Cymbidium goeringii</name>
    <dbReference type="NCBI Taxonomy" id="112607"/>
    <lineage>
        <taxon>Eukaryota</taxon>
        <taxon>Viridiplantae</taxon>
        <taxon>Streptophyta</taxon>
        <taxon>Embryophyta</taxon>
        <taxon>Tracheophyta</taxon>
        <taxon>Spermatophyta</taxon>
        <taxon>Magnoliopsida</taxon>
        <taxon>Liliopsida</taxon>
        <taxon>Asparagales</taxon>
        <taxon>Orchidaceae</taxon>
        <taxon>Epidendroideae</taxon>
        <taxon>Cymbidieae</taxon>
        <taxon>Cymbidiinae</taxon>
        <taxon>Cymbidium</taxon>
    </lineage>
</organism>
<comment type="similarity">
    <text evidence="1">Belongs to the DP1 family.</text>
</comment>
<feature type="region of interest" description="Disordered" evidence="2">
    <location>
        <begin position="177"/>
        <end position="307"/>
    </location>
</feature>
<reference evidence="3" key="2">
    <citation type="submission" date="2018-12" db="EMBL/GenBank/DDBJ databases">
        <authorList>
            <person name="Yang F."/>
            <person name="Zhu G."/>
            <person name="Wei Y."/>
        </authorList>
    </citation>
    <scope>NUCLEOTIDE SEQUENCE</scope>
</reference>
<name>A0A515HGR4_9ASPA</name>
<evidence type="ECO:0000313" key="3">
    <source>
        <dbReference type="EMBL" id="QDL88615.1"/>
    </source>
</evidence>
<accession>A0A515HGR4</accession>
<dbReference type="PANTHER" id="PTHR12300:SF117">
    <property type="entry name" value="LP05237P-RELATED"/>
    <property type="match status" value="1"/>
</dbReference>
<sequence>MMGGFLTRLSVMILGYAYPAYQCYKTVELNKPEIEQLLFWCQYWILVAVLSVFERVGDALISWLPLYGEVKLAFFVYLWHPKTKGTTYIYNTFFQPFMSRHENMIDRKLLELRTRAADLAARYWQKALRLGRSRFLEILQYVISQPSSTMAHPVEFLLSSNQTASKYNTFLLTLQESKQAQPSSTAPPNEAEQPSTSQQPKAEQTNLVTTHKPDQAEADDSSPIPPSPASHKPGHGGHSSRSSTPSHLPNPSPPHNAILPQEKLSTTNNHSSSPHSKDTRQEEEEPTRVVRRSRIKKRVSTTATSIH</sequence>
<dbReference type="AlphaFoldDB" id="A0A515HGR4"/>
<feature type="compositionally biased region" description="Polar residues" evidence="2">
    <location>
        <begin position="177"/>
        <end position="209"/>
    </location>
</feature>
<reference evidence="3" key="1">
    <citation type="journal article" date="2017" name="BMC Genomics">
        <title>Integrated mRNA and microRNA transcriptome variations in the multi-tepal mutant provide insights into the floral patterning of the orchid Cymbidium goeringii.</title>
        <authorList>
            <person name="Yang F."/>
            <person name="Zhu G."/>
            <person name="Wang Z."/>
            <person name="Liu H."/>
            <person name="Xu Q."/>
            <person name="Huang D."/>
            <person name="Zhao C."/>
        </authorList>
    </citation>
    <scope>NUCLEOTIDE SEQUENCE</scope>
</reference>
<dbReference type="PANTHER" id="PTHR12300">
    <property type="entry name" value="HVA22-LIKE PROTEINS"/>
    <property type="match status" value="1"/>
</dbReference>
<evidence type="ECO:0000256" key="1">
    <source>
        <dbReference type="RuleBase" id="RU362006"/>
    </source>
</evidence>
<proteinExistence type="evidence at transcript level"/>
<dbReference type="EMBL" id="MK282575">
    <property type="protein sequence ID" value="QDL88615.1"/>
    <property type="molecule type" value="mRNA"/>
</dbReference>
<dbReference type="Pfam" id="PF03134">
    <property type="entry name" value="TB2_DP1_HVA22"/>
    <property type="match status" value="1"/>
</dbReference>
<protein>
    <recommendedName>
        <fullName evidence="1">HVA22-like protein</fullName>
    </recommendedName>
</protein>
<dbReference type="GO" id="GO:0016020">
    <property type="term" value="C:membrane"/>
    <property type="evidence" value="ECO:0007669"/>
    <property type="project" value="UniProtKB-SubCell"/>
</dbReference>
<comment type="subcellular location">
    <subcellularLocation>
        <location evidence="1">Membrane</location>
        <topology evidence="1">Multi-pass membrane protein</topology>
    </subcellularLocation>
</comment>
<feature type="compositionally biased region" description="Low complexity" evidence="2">
    <location>
        <begin position="265"/>
        <end position="274"/>
    </location>
</feature>